<evidence type="ECO:0000313" key="2">
    <source>
        <dbReference type="EMBL" id="AXY58261.1"/>
    </source>
</evidence>
<dbReference type="EMBL" id="CP032134">
    <property type="protein sequence ID" value="AXY58261.1"/>
    <property type="molecule type" value="Genomic_DNA"/>
</dbReference>
<keyword evidence="1" id="KW-0732">Signal</keyword>
<dbReference type="KEGG" id="achi:CDG60_17875"/>
<dbReference type="AlphaFoldDB" id="A0A3B7M0Z3"/>
<protein>
    <submittedName>
        <fullName evidence="2">TIGR04219 family outer membrane beta-barrel protein</fullName>
    </submittedName>
</protein>
<feature type="signal peptide" evidence="1">
    <location>
        <begin position="1"/>
        <end position="21"/>
    </location>
</feature>
<dbReference type="InterPro" id="IPR026387">
    <property type="entry name" value="OMP_w_GlyGly"/>
</dbReference>
<gene>
    <name evidence="2" type="ORF">CDG60_17875</name>
</gene>
<organism evidence="2 3">
    <name type="scientific">Acinetobacter chinensis</name>
    <dbReference type="NCBI Taxonomy" id="2004650"/>
    <lineage>
        <taxon>Bacteria</taxon>
        <taxon>Pseudomonadati</taxon>
        <taxon>Pseudomonadota</taxon>
        <taxon>Gammaproteobacteria</taxon>
        <taxon>Moraxellales</taxon>
        <taxon>Moraxellaceae</taxon>
        <taxon>Acinetobacter</taxon>
    </lineage>
</organism>
<dbReference type="RefSeq" id="WP_087513619.1">
    <property type="nucleotide sequence ID" value="NZ_CP032134.1"/>
</dbReference>
<feature type="chain" id="PRO_5017681237" evidence="1">
    <location>
        <begin position="22"/>
        <end position="237"/>
    </location>
</feature>
<sequence>MKLTRMAVLSVAFGLSSLANADFIGLKGDISYWNFDGHTRTEHSVPGIATDLNRTYELDRQGTVQLSAAFEHPVPLLPNVKLKYANLDNESRDSAFRSKTELTNTDLILYYEILDNIISADIGAGLAYLDGTTRISTAGLYTDYDISGSTPFLYAQAGAKLPFTGLSANAELIVTDINDTKMTDAQAELQYDFVKSIALDIGAKVGYRIMKIEIEESKNEQIEYEFKGPYIGLAAHF</sequence>
<dbReference type="Proteomes" id="UP000263753">
    <property type="component" value="Chromosome"/>
</dbReference>
<evidence type="ECO:0000313" key="3">
    <source>
        <dbReference type="Proteomes" id="UP000263753"/>
    </source>
</evidence>
<name>A0A3B7M0Z3_9GAMM</name>
<evidence type="ECO:0000256" key="1">
    <source>
        <dbReference type="SAM" id="SignalP"/>
    </source>
</evidence>
<reference evidence="3" key="1">
    <citation type="submission" date="2018-09" db="EMBL/GenBank/DDBJ databases">
        <title>The complete genome of Acinetobacter sp. strain WCHAc010005.</title>
        <authorList>
            <person name="Hu Y."/>
            <person name="Long H."/>
            <person name="Feng Y."/>
            <person name="Zong Z."/>
        </authorList>
    </citation>
    <scope>NUCLEOTIDE SEQUENCE [LARGE SCALE GENOMIC DNA]</scope>
    <source>
        <strain evidence="3">WCHAc010005</strain>
    </source>
</reference>
<dbReference type="NCBIfam" id="TIGR04219">
    <property type="entry name" value="OMP_w_GlyGly"/>
    <property type="match status" value="1"/>
</dbReference>
<accession>A0A3B7M0Z3</accession>
<proteinExistence type="predicted"/>